<comment type="caution">
    <text evidence="1">The sequence shown here is derived from an EMBL/GenBank/DDBJ whole genome shotgun (WGS) entry which is preliminary data.</text>
</comment>
<dbReference type="AlphaFoldDB" id="A0A846RM76"/>
<accession>A0A846RM76</accession>
<proteinExistence type="predicted"/>
<evidence type="ECO:0000313" key="1">
    <source>
        <dbReference type="EMBL" id="NJC21237.1"/>
    </source>
</evidence>
<protein>
    <submittedName>
        <fullName evidence="1">Uncharacterized protein</fullName>
    </submittedName>
</protein>
<keyword evidence="2" id="KW-1185">Reference proteome</keyword>
<organism evidence="1 2">
    <name type="scientific">Arthrobacter pigmenti</name>
    <dbReference type="NCBI Taxonomy" id="271432"/>
    <lineage>
        <taxon>Bacteria</taxon>
        <taxon>Bacillati</taxon>
        <taxon>Actinomycetota</taxon>
        <taxon>Actinomycetes</taxon>
        <taxon>Micrococcales</taxon>
        <taxon>Micrococcaceae</taxon>
        <taxon>Arthrobacter</taxon>
    </lineage>
</organism>
<evidence type="ECO:0000313" key="2">
    <source>
        <dbReference type="Proteomes" id="UP000547458"/>
    </source>
</evidence>
<dbReference type="RefSeq" id="WP_209066462.1">
    <property type="nucleotide sequence ID" value="NZ_JAATJL010000001.1"/>
</dbReference>
<reference evidence="1 2" key="1">
    <citation type="submission" date="2020-03" db="EMBL/GenBank/DDBJ databases">
        <title>Sequencing the genomes of 1000 actinobacteria strains.</title>
        <authorList>
            <person name="Klenk H.-P."/>
        </authorList>
    </citation>
    <scope>NUCLEOTIDE SEQUENCE [LARGE SCALE GENOMIC DNA]</scope>
    <source>
        <strain evidence="1 2">DSM 16403</strain>
    </source>
</reference>
<dbReference type="EMBL" id="JAATJL010000001">
    <property type="protein sequence ID" value="NJC21237.1"/>
    <property type="molecule type" value="Genomic_DNA"/>
</dbReference>
<sequence>MELLPGTPLVNDAGVQIHTGIYSGPVNARVEFAQSAPELDTGSWDEVEELSVTLVPGDVTLGSDWDRAVNLGALAASKPLEYRLRVHTSGRSQNRDELVESATESYLLQGWPETARPASAIKGCKSGELVSINGELPPGMSVVVDGTPQALNFSPFTMSVADDPERGEIVDQGASYTVLRAEQVPHEVLIQQQALLQRLARTDHD</sequence>
<name>A0A846RM76_9MICC</name>
<dbReference type="Proteomes" id="UP000547458">
    <property type="component" value="Unassembled WGS sequence"/>
</dbReference>
<gene>
    <name evidence="1" type="ORF">BJ994_000313</name>
</gene>